<gene>
    <name evidence="3" type="ORF">BCR21_04160</name>
</gene>
<feature type="domain" description="Competence protein CoiA-like N-terminal" evidence="2">
    <location>
        <begin position="16"/>
        <end position="61"/>
    </location>
</feature>
<keyword evidence="4" id="KW-1185">Reference proteome</keyword>
<organism evidence="3 4">
    <name type="scientific">Enterococcus ureasiticus</name>
    <dbReference type="NCBI Taxonomy" id="903984"/>
    <lineage>
        <taxon>Bacteria</taxon>
        <taxon>Bacillati</taxon>
        <taxon>Bacillota</taxon>
        <taxon>Bacilli</taxon>
        <taxon>Lactobacillales</taxon>
        <taxon>Enterococcaceae</taxon>
        <taxon>Enterococcus</taxon>
    </lineage>
</organism>
<dbReference type="InterPro" id="IPR057253">
    <property type="entry name" value="CoiA-like_N"/>
</dbReference>
<dbReference type="RefSeq" id="WP_069645232.1">
    <property type="nucleotide sequence ID" value="NZ_MIJZ01000001.1"/>
</dbReference>
<dbReference type="EMBL" id="MIJZ01000001">
    <property type="protein sequence ID" value="OEG14188.1"/>
    <property type="molecule type" value="Genomic_DNA"/>
</dbReference>
<dbReference type="OrthoDB" id="3784230at2"/>
<dbReference type="Pfam" id="PF06054">
    <property type="entry name" value="CoiA_nuc"/>
    <property type="match status" value="1"/>
</dbReference>
<sequence>MLNAYSKDKEIVTLLNLSREKIEQLKGKNYFCPACSDPVRIKNGKVKLPHFSHYSNSTCSMYSEGETVEHLALKEAFAKWCEKEGIEYELEKYLPELNQRPDLLIGNIALEIQCSPLSTQRLIERTRSYQKHDYIPIWICGKKLFSNRQTLNELAKNLCYYSDGLGFYLWTADWEKEELTLHVHIEEDWKKRMYSLKKSWSFYSDFLLKILNFPKKPKMYIQRKFKIGELMQEYYSELNRKLYTRDEKIRMLQAELYNNRFHLLQLPNWFYYPGLHIFCCRGSDMLLKVRIWNLVQFFDQNVFEDSELIQLLETELDQSIELFYELPNIPFRTVQTYCLNQILIYLIACNHLVKVDNGWKVNASNAEQRISDVEEWLKKIENKYLITATPLKNVIR</sequence>
<evidence type="ECO:0000313" key="4">
    <source>
        <dbReference type="Proteomes" id="UP000094068"/>
    </source>
</evidence>
<reference evidence="4" key="1">
    <citation type="submission" date="2016-09" db="EMBL/GenBank/DDBJ databases">
        <authorList>
            <person name="Gulvik C.A."/>
        </authorList>
    </citation>
    <scope>NUCLEOTIDE SEQUENCE [LARGE SCALE GENOMIC DNA]</scope>
    <source>
        <strain evidence="4">DSM 23328</strain>
    </source>
</reference>
<evidence type="ECO:0000313" key="3">
    <source>
        <dbReference type="EMBL" id="OEG14188.1"/>
    </source>
</evidence>
<dbReference type="Pfam" id="PF25164">
    <property type="entry name" value="CoiA_N"/>
    <property type="match status" value="1"/>
</dbReference>
<comment type="caution">
    <text evidence="3">The sequence shown here is derived from an EMBL/GenBank/DDBJ whole genome shotgun (WGS) entry which is preliminary data.</text>
</comment>
<protein>
    <recommendedName>
        <fullName evidence="5">Competence protein CoiA</fullName>
    </recommendedName>
</protein>
<feature type="domain" description="Competence protein CoiA nuclease-like" evidence="1">
    <location>
        <begin position="66"/>
        <end position="187"/>
    </location>
</feature>
<proteinExistence type="predicted"/>
<evidence type="ECO:0000259" key="1">
    <source>
        <dbReference type="Pfam" id="PF06054"/>
    </source>
</evidence>
<evidence type="ECO:0008006" key="5">
    <source>
        <dbReference type="Google" id="ProtNLM"/>
    </source>
</evidence>
<dbReference type="AlphaFoldDB" id="A0A1E5GNA5"/>
<accession>A0A1E5GNA5</accession>
<dbReference type="InterPro" id="IPR010330">
    <property type="entry name" value="CoiA_nuc"/>
</dbReference>
<evidence type="ECO:0000259" key="2">
    <source>
        <dbReference type="Pfam" id="PF25164"/>
    </source>
</evidence>
<dbReference type="Proteomes" id="UP000094068">
    <property type="component" value="Unassembled WGS sequence"/>
</dbReference>
<dbReference type="STRING" id="903984.BCR21_04160"/>
<name>A0A1E5GNA5_9ENTE</name>